<dbReference type="InterPro" id="IPR000626">
    <property type="entry name" value="Ubiquitin-like_dom"/>
</dbReference>
<dbReference type="PROSITE" id="PS50053">
    <property type="entry name" value="UBIQUITIN_2"/>
    <property type="match status" value="1"/>
</dbReference>
<evidence type="ECO:0000256" key="1">
    <source>
        <dbReference type="SAM" id="MobiDB-lite"/>
    </source>
</evidence>
<evidence type="ECO:0000259" key="2">
    <source>
        <dbReference type="PROSITE" id="PS50053"/>
    </source>
</evidence>
<dbReference type="InterPro" id="IPR019956">
    <property type="entry name" value="Ubiquitin_dom"/>
</dbReference>
<dbReference type="FunFam" id="3.10.20.90:FF:000160">
    <property type="entry name" value="Polyubiquitin-C"/>
    <property type="match status" value="1"/>
</dbReference>
<dbReference type="PANTHER" id="PTHR10666">
    <property type="entry name" value="UBIQUITIN"/>
    <property type="match status" value="1"/>
</dbReference>
<feature type="domain" description="Ubiquitin-like" evidence="2">
    <location>
        <begin position="126"/>
        <end position="201"/>
    </location>
</feature>
<organism evidence="3">
    <name type="scientific">Chaetoceros debilis</name>
    <dbReference type="NCBI Taxonomy" id="122233"/>
    <lineage>
        <taxon>Eukaryota</taxon>
        <taxon>Sar</taxon>
        <taxon>Stramenopiles</taxon>
        <taxon>Ochrophyta</taxon>
        <taxon>Bacillariophyta</taxon>
        <taxon>Coscinodiscophyceae</taxon>
        <taxon>Chaetocerotophycidae</taxon>
        <taxon>Chaetocerotales</taxon>
        <taxon>Chaetocerotaceae</taxon>
        <taxon>Chaetoceros</taxon>
    </lineage>
</organism>
<dbReference type="AlphaFoldDB" id="A0A7S3V6B2"/>
<reference evidence="3" key="1">
    <citation type="submission" date="2021-01" db="EMBL/GenBank/DDBJ databases">
        <authorList>
            <person name="Corre E."/>
            <person name="Pelletier E."/>
            <person name="Niang G."/>
            <person name="Scheremetjew M."/>
            <person name="Finn R."/>
            <person name="Kale V."/>
            <person name="Holt S."/>
            <person name="Cochrane G."/>
            <person name="Meng A."/>
            <person name="Brown T."/>
            <person name="Cohen L."/>
        </authorList>
    </citation>
    <scope>NUCLEOTIDE SEQUENCE</scope>
    <source>
        <strain evidence="3">MM31A-1</strain>
    </source>
</reference>
<dbReference type="PRINTS" id="PR00348">
    <property type="entry name" value="UBIQUITIN"/>
</dbReference>
<dbReference type="SUPFAM" id="SSF54236">
    <property type="entry name" value="Ubiquitin-like"/>
    <property type="match status" value="1"/>
</dbReference>
<dbReference type="SMART" id="SM00213">
    <property type="entry name" value="UBQ"/>
    <property type="match status" value="1"/>
</dbReference>
<feature type="region of interest" description="Disordered" evidence="1">
    <location>
        <begin position="207"/>
        <end position="255"/>
    </location>
</feature>
<proteinExistence type="predicted"/>
<dbReference type="InterPro" id="IPR050158">
    <property type="entry name" value="Ubiquitin_ubiquitin-like"/>
</dbReference>
<dbReference type="Pfam" id="PF00240">
    <property type="entry name" value="ubiquitin"/>
    <property type="match status" value="1"/>
</dbReference>
<dbReference type="Gene3D" id="3.10.20.90">
    <property type="entry name" value="Phosphatidylinositol 3-kinase Catalytic Subunit, Chain A, domain 1"/>
    <property type="match status" value="1"/>
</dbReference>
<dbReference type="InterPro" id="IPR029071">
    <property type="entry name" value="Ubiquitin-like_domsf"/>
</dbReference>
<name>A0A7S3V6B2_9STRA</name>
<accession>A0A7S3V6B2</accession>
<protein>
    <recommendedName>
        <fullName evidence="2">Ubiquitin-like domain-containing protein</fullName>
    </recommendedName>
</protein>
<evidence type="ECO:0000313" key="3">
    <source>
        <dbReference type="EMBL" id="CAE0459669.1"/>
    </source>
</evidence>
<feature type="compositionally biased region" description="Polar residues" evidence="1">
    <location>
        <begin position="245"/>
        <end position="255"/>
    </location>
</feature>
<gene>
    <name evidence="3" type="ORF">CDEB00056_LOCUS4510</name>
</gene>
<sequence length="255" mass="28731">MTTKELIITCAGGVKGLLDVSENDTLADIRNQVYDELDEDLILPNFAFRVNGRIRISKKQEKKKLAWDLLDRNLSIGSKGQPTKGDTHFAAKASSESESKRVKKEVFNTDLAKDLSTTSNDPKPHFTIGVKTLTGKTITLNVSSDDLVSNIKIQIQDKEGIPPDQQRLIFAGRQLECERKLSDCGITRQSTIHLILRLAGGMFHRTSNRRDFDTHSKKGKDKHRLLIKETKLRRSERLKNKKTKNGSSDSNKSMK</sequence>
<dbReference type="EMBL" id="HBIO01006197">
    <property type="protein sequence ID" value="CAE0459669.1"/>
    <property type="molecule type" value="Transcribed_RNA"/>
</dbReference>
<feature type="compositionally biased region" description="Basic and acidic residues" evidence="1">
    <location>
        <begin position="224"/>
        <end position="238"/>
    </location>
</feature>